<protein>
    <submittedName>
        <fullName evidence="2">Uncharacterized protein</fullName>
    </submittedName>
</protein>
<proteinExistence type="predicted"/>
<evidence type="ECO:0000313" key="3">
    <source>
        <dbReference type="Proteomes" id="UP001642540"/>
    </source>
</evidence>
<evidence type="ECO:0000313" key="2">
    <source>
        <dbReference type="EMBL" id="CAL8071088.1"/>
    </source>
</evidence>
<sequence>MLLLELKTRILLVLDPPEQTQAWKIGKGGWSLVAALLLLLLLSVGSWFAFGIIGIDYVELEAWEVVKQYRMGWDGMKKEVCNL</sequence>
<keyword evidence="1" id="KW-0812">Transmembrane</keyword>
<feature type="transmembrane region" description="Helical" evidence="1">
    <location>
        <begin position="32"/>
        <end position="55"/>
    </location>
</feature>
<reference evidence="2 3" key="1">
    <citation type="submission" date="2024-08" db="EMBL/GenBank/DDBJ databases">
        <authorList>
            <person name="Cucini C."/>
            <person name="Frati F."/>
        </authorList>
    </citation>
    <scope>NUCLEOTIDE SEQUENCE [LARGE SCALE GENOMIC DNA]</scope>
</reference>
<name>A0ABP1PNY9_9HEXA</name>
<evidence type="ECO:0000256" key="1">
    <source>
        <dbReference type="SAM" id="Phobius"/>
    </source>
</evidence>
<organism evidence="2 3">
    <name type="scientific">Orchesella dallaii</name>
    <dbReference type="NCBI Taxonomy" id="48710"/>
    <lineage>
        <taxon>Eukaryota</taxon>
        <taxon>Metazoa</taxon>
        <taxon>Ecdysozoa</taxon>
        <taxon>Arthropoda</taxon>
        <taxon>Hexapoda</taxon>
        <taxon>Collembola</taxon>
        <taxon>Entomobryomorpha</taxon>
        <taxon>Entomobryoidea</taxon>
        <taxon>Orchesellidae</taxon>
        <taxon>Orchesellinae</taxon>
        <taxon>Orchesella</taxon>
    </lineage>
</organism>
<keyword evidence="1" id="KW-0472">Membrane</keyword>
<accession>A0ABP1PNY9</accession>
<keyword evidence="1" id="KW-1133">Transmembrane helix</keyword>
<comment type="caution">
    <text evidence="2">The sequence shown here is derived from an EMBL/GenBank/DDBJ whole genome shotgun (WGS) entry which is preliminary data.</text>
</comment>
<dbReference type="Proteomes" id="UP001642540">
    <property type="component" value="Unassembled WGS sequence"/>
</dbReference>
<keyword evidence="3" id="KW-1185">Reference proteome</keyword>
<gene>
    <name evidence="2" type="ORF">ODALV1_LOCUS1555</name>
</gene>
<dbReference type="EMBL" id="CAXLJM020000004">
    <property type="protein sequence ID" value="CAL8071088.1"/>
    <property type="molecule type" value="Genomic_DNA"/>
</dbReference>